<dbReference type="SUPFAM" id="SSF53850">
    <property type="entry name" value="Periplasmic binding protein-like II"/>
    <property type="match status" value="1"/>
</dbReference>
<evidence type="ECO:0000256" key="8">
    <source>
        <dbReference type="ARBA" id="ARBA00024031"/>
    </source>
</evidence>
<evidence type="ECO:0000313" key="9">
    <source>
        <dbReference type="EMBL" id="BAY57331.1"/>
    </source>
</evidence>
<dbReference type="PANTHER" id="PTHR30024">
    <property type="entry name" value="ALIPHATIC SULFONATES-BINDING PROTEIN-RELATED"/>
    <property type="match status" value="1"/>
</dbReference>
<evidence type="ECO:0000313" key="10">
    <source>
        <dbReference type="Proteomes" id="UP000217895"/>
    </source>
</evidence>
<evidence type="ECO:0000256" key="5">
    <source>
        <dbReference type="ARBA" id="ARBA00022729"/>
    </source>
</evidence>
<keyword evidence="10" id="KW-1185">Reference proteome</keyword>
<keyword evidence="5" id="KW-0732">Signal</keyword>
<evidence type="ECO:0000256" key="7">
    <source>
        <dbReference type="ARBA" id="ARBA00023136"/>
    </source>
</evidence>
<dbReference type="CDD" id="cd13553">
    <property type="entry name" value="PBP2_NrtA_CpmA_like"/>
    <property type="match status" value="1"/>
</dbReference>
<comment type="subcellular location">
    <subcellularLocation>
        <location evidence="1">Cell inner membrane</location>
    </subcellularLocation>
</comment>
<evidence type="ECO:0000256" key="3">
    <source>
        <dbReference type="ARBA" id="ARBA00022475"/>
    </source>
</evidence>
<sequence>MSSNLSRRKFILTAGATAAGAVIVNGCSTGLNKSASSGASSPAASPAANISAADAPEVTTAKLGFIALTDSAPLIIALEKGFFAKYGMKDVTVTKQTSWAVVRDNLELGSERGGIDGSHILTPIPYFMSTGKITKGNTPVPMYILSRLNTDGQGISVSNDYADLKLAADSSPLKAKIAEAAAAGKKFKCAVTFPGGTHDLWMRYWLAAGGINPETDVDIVVVPPPQMVANMETKTMDAFCVGEPWNDRLVNKKLGYTAITTGELWKNHPEKSFSMRADWVDKNPKATKALMMAVLEAQMWCDKDENKEEMCKILSADKYVKAPVADIIERSKGNFDMGNGRTLQNSDLLMKFWREDAAYPFKSHDAWFVTENIRWGKFAADTDVKALVDKVNRSDIWQAAAKAIGQEAAVPKDADSRGVETFFDKVTFDPANPKAYLDSLKIKKA</sequence>
<keyword evidence="3" id="KW-1003">Cell membrane</keyword>
<organism evidence="9 10">
    <name type="scientific">Leptolyngbya boryana NIES-2135</name>
    <dbReference type="NCBI Taxonomy" id="1973484"/>
    <lineage>
        <taxon>Bacteria</taxon>
        <taxon>Bacillati</taxon>
        <taxon>Cyanobacteriota</taxon>
        <taxon>Cyanophyceae</taxon>
        <taxon>Leptolyngbyales</taxon>
        <taxon>Leptolyngbyaceae</taxon>
        <taxon>Leptolyngbya group</taxon>
        <taxon>Leptolyngbya</taxon>
    </lineage>
</organism>
<comment type="similarity">
    <text evidence="8">Belongs to the CmpA/NrtA family.</text>
</comment>
<dbReference type="GO" id="GO:0006811">
    <property type="term" value="P:monoatomic ion transport"/>
    <property type="evidence" value="ECO:0007669"/>
    <property type="project" value="UniProtKB-KW"/>
</dbReference>
<keyword evidence="4" id="KW-0997">Cell inner membrane</keyword>
<proteinExistence type="inferred from homology"/>
<reference evidence="9 10" key="1">
    <citation type="submission" date="2017-06" db="EMBL/GenBank/DDBJ databases">
        <title>Genome sequencing of cyanobaciteial culture collection at National Institute for Environmental Studies (NIES).</title>
        <authorList>
            <person name="Hirose Y."/>
            <person name="Shimura Y."/>
            <person name="Fujisawa T."/>
            <person name="Nakamura Y."/>
            <person name="Kawachi M."/>
        </authorList>
    </citation>
    <scope>NUCLEOTIDE SEQUENCE [LARGE SCALE GENOMIC DNA]</scope>
    <source>
        <strain evidence="9 10">NIES-2135</strain>
    </source>
</reference>
<keyword evidence="7" id="KW-0472">Membrane</keyword>
<keyword evidence="2" id="KW-0813">Transport</keyword>
<dbReference type="PROSITE" id="PS51318">
    <property type="entry name" value="TAT"/>
    <property type="match status" value="1"/>
</dbReference>
<dbReference type="Pfam" id="PF13379">
    <property type="entry name" value="NMT1_2"/>
    <property type="match status" value="1"/>
</dbReference>
<evidence type="ECO:0000256" key="2">
    <source>
        <dbReference type="ARBA" id="ARBA00022448"/>
    </source>
</evidence>
<name>A0A1Z4JKT4_LEPBY</name>
<dbReference type="InterPro" id="IPR006311">
    <property type="entry name" value="TAT_signal"/>
</dbReference>
<evidence type="ECO:0000256" key="6">
    <source>
        <dbReference type="ARBA" id="ARBA00023065"/>
    </source>
</evidence>
<dbReference type="Proteomes" id="UP000217895">
    <property type="component" value="Chromosome"/>
</dbReference>
<dbReference type="GO" id="GO:0005886">
    <property type="term" value="C:plasma membrane"/>
    <property type="evidence" value="ECO:0007669"/>
    <property type="project" value="UniProtKB-SubCell"/>
</dbReference>
<keyword evidence="6" id="KW-0406">Ion transport</keyword>
<dbReference type="EMBL" id="AP018203">
    <property type="protein sequence ID" value="BAY57331.1"/>
    <property type="molecule type" value="Genomic_DNA"/>
</dbReference>
<evidence type="ECO:0000256" key="1">
    <source>
        <dbReference type="ARBA" id="ARBA00004533"/>
    </source>
</evidence>
<gene>
    <name evidence="9" type="ORF">NIES2135_41960</name>
</gene>
<dbReference type="PANTHER" id="PTHR30024:SF7">
    <property type="entry name" value="NITRATE_NITRITE BINDING PROTEIN NRTA"/>
    <property type="match status" value="1"/>
</dbReference>
<dbReference type="InterPro" id="IPR044527">
    <property type="entry name" value="NrtA/CpmA_ABC-bd_dom"/>
</dbReference>
<accession>A0A1Z4JKT4</accession>
<evidence type="ECO:0000256" key="4">
    <source>
        <dbReference type="ARBA" id="ARBA00022519"/>
    </source>
</evidence>
<dbReference type="AlphaFoldDB" id="A0A1Z4JKT4"/>
<protein>
    <submittedName>
        <fullName evidence="9">ABC transporter substrate-binding protein</fullName>
    </submittedName>
</protein>
<dbReference type="Gene3D" id="3.40.190.10">
    <property type="entry name" value="Periplasmic binding protein-like II"/>
    <property type="match status" value="2"/>
</dbReference>